<evidence type="ECO:0000256" key="2">
    <source>
        <dbReference type="ARBA" id="ARBA00009441"/>
    </source>
</evidence>
<dbReference type="PANTHER" id="PTHR11059:SF0">
    <property type="entry name" value="DNA REPAIR PROTEIN RECN"/>
    <property type="match status" value="1"/>
</dbReference>
<keyword evidence="5 9" id="KW-0227">DNA damage</keyword>
<proteinExistence type="inferred from homology"/>
<evidence type="ECO:0000256" key="6">
    <source>
        <dbReference type="ARBA" id="ARBA00022840"/>
    </source>
</evidence>
<evidence type="ECO:0000259" key="11">
    <source>
        <dbReference type="Pfam" id="PF02463"/>
    </source>
</evidence>
<dbReference type="Pfam" id="PF02463">
    <property type="entry name" value="SMC_N"/>
    <property type="match status" value="1"/>
</dbReference>
<feature type="domain" description="RecF/RecN/SMC N-terminal" evidence="11">
    <location>
        <begin position="1"/>
        <end position="507"/>
    </location>
</feature>
<dbReference type="NCBIfam" id="TIGR00634">
    <property type="entry name" value="recN"/>
    <property type="match status" value="1"/>
</dbReference>
<evidence type="ECO:0000256" key="9">
    <source>
        <dbReference type="PIRNR" id="PIRNR003128"/>
    </source>
</evidence>
<dbReference type="GO" id="GO:0009432">
    <property type="term" value="P:SOS response"/>
    <property type="evidence" value="ECO:0007669"/>
    <property type="project" value="TreeGrafter"/>
</dbReference>
<dbReference type="GO" id="GO:0005524">
    <property type="term" value="F:ATP binding"/>
    <property type="evidence" value="ECO:0007669"/>
    <property type="project" value="UniProtKB-KW"/>
</dbReference>
<evidence type="ECO:0000256" key="5">
    <source>
        <dbReference type="ARBA" id="ARBA00022763"/>
    </source>
</evidence>
<evidence type="ECO:0000256" key="10">
    <source>
        <dbReference type="SAM" id="Coils"/>
    </source>
</evidence>
<comment type="caution">
    <text evidence="12">The sequence shown here is derived from an EMBL/GenBank/DDBJ whole genome shotgun (WGS) entry which is preliminary data.</text>
</comment>
<dbReference type="Gene3D" id="3.40.50.300">
    <property type="entry name" value="P-loop containing nucleotide triphosphate hydrolases"/>
    <property type="match status" value="2"/>
</dbReference>
<dbReference type="EMBL" id="JQCQ01000015">
    <property type="protein sequence ID" value="KRO25179.1"/>
    <property type="molecule type" value="Genomic_DNA"/>
</dbReference>
<dbReference type="Proteomes" id="UP000051249">
    <property type="component" value="Unassembled WGS sequence"/>
</dbReference>
<dbReference type="GO" id="GO:0006310">
    <property type="term" value="P:DNA recombination"/>
    <property type="evidence" value="ECO:0007669"/>
    <property type="project" value="InterPro"/>
</dbReference>
<organism evidence="12 13">
    <name type="scientific">Pediococcus argentinicus</name>
    <dbReference type="NCBI Taxonomy" id="480391"/>
    <lineage>
        <taxon>Bacteria</taxon>
        <taxon>Bacillati</taxon>
        <taxon>Bacillota</taxon>
        <taxon>Bacilli</taxon>
        <taxon>Lactobacillales</taxon>
        <taxon>Lactobacillaceae</taxon>
        <taxon>Pediococcus</taxon>
    </lineage>
</organism>
<evidence type="ECO:0000256" key="7">
    <source>
        <dbReference type="ARBA" id="ARBA00023204"/>
    </source>
</evidence>
<comment type="similarity">
    <text evidence="2 9">Belongs to the RecN family.</text>
</comment>
<keyword evidence="6" id="KW-0067">ATP-binding</keyword>
<dbReference type="SUPFAM" id="SSF52540">
    <property type="entry name" value="P-loop containing nucleoside triphosphate hydrolases"/>
    <property type="match status" value="1"/>
</dbReference>
<dbReference type="GO" id="GO:0006281">
    <property type="term" value="P:DNA repair"/>
    <property type="evidence" value="ECO:0007669"/>
    <property type="project" value="UniProtKB-KW"/>
</dbReference>
<dbReference type="GO" id="GO:0043590">
    <property type="term" value="C:bacterial nucleoid"/>
    <property type="evidence" value="ECO:0007669"/>
    <property type="project" value="TreeGrafter"/>
</dbReference>
<keyword evidence="4" id="KW-0547">Nucleotide-binding</keyword>
<dbReference type="FunFam" id="3.40.50.300:FF:000356">
    <property type="entry name" value="DNA repair protein RecN"/>
    <property type="match status" value="1"/>
</dbReference>
<dbReference type="FunFam" id="3.40.50.300:FF:000319">
    <property type="entry name" value="DNA repair protein RecN"/>
    <property type="match status" value="1"/>
</dbReference>
<dbReference type="InterPro" id="IPR003395">
    <property type="entry name" value="RecF/RecN/SMC_N"/>
</dbReference>
<dbReference type="AlphaFoldDB" id="A0A0R2NKR3"/>
<evidence type="ECO:0000256" key="4">
    <source>
        <dbReference type="ARBA" id="ARBA00022741"/>
    </source>
</evidence>
<protein>
    <recommendedName>
        <fullName evidence="3 9">DNA repair protein RecN</fullName>
    </recommendedName>
    <alternativeName>
        <fullName evidence="8 9">Recombination protein N</fullName>
    </alternativeName>
</protein>
<dbReference type="InterPro" id="IPR004604">
    <property type="entry name" value="DNA_recomb/repair_RecN"/>
</dbReference>
<keyword evidence="7 9" id="KW-0234">DNA repair</keyword>
<sequence length="558" mass="62893">MLEEISITNFAIIDKLDVTFNAGMTVLTGETGAGKSIIIDAVGLLAGGRGSVDFIRTGEKKAVLQGVYRAENNDKTNQALESLGIDSDDSEIIITREIQANGRNICRINGMIVNLAALKQVGETLIDIHGQNEHQELMDPEKHLGMLDQFDSSVQQYKDDYEQAFKKYQKLNTQLQKYTANEQEWNQRLDMLQFQDKEIEEAQLVPDEDKDLEQKREHLINFQAISDALTNSYQALENEDGSSASDLIGSAMNELDGIAKFEDDYETMAGDVKSAYYTVQDVTNQIRDALDDLEWNEGELDTVEQRLETIRQLKRKYGDSINDILTYHDEIKKELDSMTGDSTNLDDLSNQVQKLYQTVLDKGEKLSEYRHDMAKRLEDRIKVELNQLYMEKTTFKTVFTKLDEPNISGIDQVEFYIQPNPGEDLRPLVKIASGGELSRIMLALKTIFAQSDGVTSIIFDEVDTGVSGRVAQAIADKIHDIAEFSQVLCISHLPQVAAEADNQLFVSKDIVHDRTETKVQRLDYKGRVQEIARMLAGTDVTTLSIEHADELLKMAHSK</sequence>
<dbReference type="OrthoDB" id="9806954at2"/>
<name>A0A0R2NKR3_9LACO</name>
<evidence type="ECO:0000313" key="13">
    <source>
        <dbReference type="Proteomes" id="UP000051249"/>
    </source>
</evidence>
<dbReference type="PATRIC" id="fig|480391.4.peg.410"/>
<feature type="coiled-coil region" evidence="10">
    <location>
        <begin position="154"/>
        <end position="188"/>
    </location>
</feature>
<dbReference type="RefSeq" id="WP_057799370.1">
    <property type="nucleotide sequence ID" value="NZ_BJZZ01000014.1"/>
</dbReference>
<evidence type="ECO:0000313" key="12">
    <source>
        <dbReference type="EMBL" id="KRO25179.1"/>
    </source>
</evidence>
<dbReference type="NCBIfam" id="NF008121">
    <property type="entry name" value="PRK10869.1"/>
    <property type="match status" value="1"/>
</dbReference>
<evidence type="ECO:0000256" key="8">
    <source>
        <dbReference type="ARBA" id="ARBA00033408"/>
    </source>
</evidence>
<keyword evidence="13" id="KW-1185">Reference proteome</keyword>
<reference evidence="12 13" key="1">
    <citation type="journal article" date="2015" name="Genome Announc.">
        <title>Expanding the biotechnology potential of lactobacilli through comparative genomics of 213 strains and associated genera.</title>
        <authorList>
            <person name="Sun Z."/>
            <person name="Harris H.M."/>
            <person name="McCann A."/>
            <person name="Guo C."/>
            <person name="Argimon S."/>
            <person name="Zhang W."/>
            <person name="Yang X."/>
            <person name="Jeffery I.B."/>
            <person name="Cooney J.C."/>
            <person name="Kagawa T.F."/>
            <person name="Liu W."/>
            <person name="Song Y."/>
            <person name="Salvetti E."/>
            <person name="Wrobel A."/>
            <person name="Rasinkangas P."/>
            <person name="Parkhill J."/>
            <person name="Rea M.C."/>
            <person name="O'Sullivan O."/>
            <person name="Ritari J."/>
            <person name="Douillard F.P."/>
            <person name="Paul Ross R."/>
            <person name="Yang R."/>
            <person name="Briner A.E."/>
            <person name="Felis G.E."/>
            <person name="de Vos W.M."/>
            <person name="Barrangou R."/>
            <person name="Klaenhammer T.R."/>
            <person name="Caufield P.W."/>
            <person name="Cui Y."/>
            <person name="Zhang H."/>
            <person name="O'Toole P.W."/>
        </authorList>
    </citation>
    <scope>NUCLEOTIDE SEQUENCE [LARGE SCALE GENOMIC DNA]</scope>
    <source>
        <strain evidence="12 13">DSM 23026</strain>
    </source>
</reference>
<gene>
    <name evidence="12" type="ORF">IV88_GL000406</name>
</gene>
<evidence type="ECO:0000256" key="1">
    <source>
        <dbReference type="ARBA" id="ARBA00003618"/>
    </source>
</evidence>
<dbReference type="CDD" id="cd03241">
    <property type="entry name" value="ABC_RecN"/>
    <property type="match status" value="2"/>
</dbReference>
<evidence type="ECO:0000256" key="3">
    <source>
        <dbReference type="ARBA" id="ARBA00021315"/>
    </source>
</evidence>
<dbReference type="InterPro" id="IPR027417">
    <property type="entry name" value="P-loop_NTPase"/>
</dbReference>
<comment type="function">
    <text evidence="1 9">May be involved in recombinational repair of damaged DNA.</text>
</comment>
<dbReference type="PIRSF" id="PIRSF003128">
    <property type="entry name" value="RecN"/>
    <property type="match status" value="1"/>
</dbReference>
<dbReference type="PANTHER" id="PTHR11059">
    <property type="entry name" value="DNA REPAIR PROTEIN RECN"/>
    <property type="match status" value="1"/>
</dbReference>
<accession>A0A0R2NKR3</accession>
<keyword evidence="10" id="KW-0175">Coiled coil</keyword>